<reference evidence="2" key="1">
    <citation type="submission" date="2021-03" db="EMBL/GenBank/DDBJ databases">
        <authorList>
            <person name="Li Z."/>
            <person name="Yang C."/>
        </authorList>
    </citation>
    <scope>NUCLEOTIDE SEQUENCE</scope>
    <source>
        <strain evidence="2">Dzin_1.0</strain>
        <tissue evidence="2">Leaf</tissue>
    </source>
</reference>
<protein>
    <recommendedName>
        <fullName evidence="1">Reverse transcriptase domain-containing protein</fullName>
    </recommendedName>
</protein>
<dbReference type="Pfam" id="PF00078">
    <property type="entry name" value="RVT_1"/>
    <property type="match status" value="1"/>
</dbReference>
<dbReference type="SUPFAM" id="SSF56672">
    <property type="entry name" value="DNA/RNA polymerases"/>
    <property type="match status" value="1"/>
</dbReference>
<proteinExistence type="predicted"/>
<evidence type="ECO:0000259" key="1">
    <source>
        <dbReference type="PROSITE" id="PS50878"/>
    </source>
</evidence>
<keyword evidence="3" id="KW-1185">Reference proteome</keyword>
<comment type="caution">
    <text evidence="2">The sequence shown here is derived from an EMBL/GenBank/DDBJ whole genome shotgun (WGS) entry which is preliminary data.</text>
</comment>
<dbReference type="InterPro" id="IPR000477">
    <property type="entry name" value="RT_dom"/>
</dbReference>
<evidence type="ECO:0000313" key="3">
    <source>
        <dbReference type="Proteomes" id="UP001085076"/>
    </source>
</evidence>
<sequence>MNAEFFKVHWHIIGESIYRAISHFFQQGTLPNSWNQTHICLIPKKEFPQTVQDYRPISLCNVNYKIITKILVSRLKPILNNLVGLEQAAFVQGRSIYDNIFLTQEIAHSLEHNTHELPMMLTKIDMEKAYDILRWDVIVAVLSKMNFPSLWITWIKACIESPTFSFIINGRVGRWVKPEAGIRQGDPISPYLFILVSQILSNLLNKAE</sequence>
<accession>A0A9D5HA35</accession>
<organism evidence="2 3">
    <name type="scientific">Dioscorea zingiberensis</name>
    <dbReference type="NCBI Taxonomy" id="325984"/>
    <lineage>
        <taxon>Eukaryota</taxon>
        <taxon>Viridiplantae</taxon>
        <taxon>Streptophyta</taxon>
        <taxon>Embryophyta</taxon>
        <taxon>Tracheophyta</taxon>
        <taxon>Spermatophyta</taxon>
        <taxon>Magnoliopsida</taxon>
        <taxon>Liliopsida</taxon>
        <taxon>Dioscoreales</taxon>
        <taxon>Dioscoreaceae</taxon>
        <taxon>Dioscorea</taxon>
    </lineage>
</organism>
<dbReference type="PROSITE" id="PS50878">
    <property type="entry name" value="RT_POL"/>
    <property type="match status" value="1"/>
</dbReference>
<evidence type="ECO:0000313" key="2">
    <source>
        <dbReference type="EMBL" id="KAJ0969061.1"/>
    </source>
</evidence>
<dbReference type="InterPro" id="IPR043502">
    <property type="entry name" value="DNA/RNA_pol_sf"/>
</dbReference>
<dbReference type="EMBL" id="JAGGNH010000006">
    <property type="protein sequence ID" value="KAJ0969061.1"/>
    <property type="molecule type" value="Genomic_DNA"/>
</dbReference>
<dbReference type="Proteomes" id="UP001085076">
    <property type="component" value="Miscellaneous, Linkage group lg06"/>
</dbReference>
<dbReference type="OrthoDB" id="785525at2759"/>
<dbReference type="AlphaFoldDB" id="A0A9D5HA35"/>
<dbReference type="CDD" id="cd01650">
    <property type="entry name" value="RT_nLTR_like"/>
    <property type="match status" value="1"/>
</dbReference>
<reference evidence="2" key="2">
    <citation type="journal article" date="2022" name="Hortic Res">
        <title>The genome of Dioscorea zingiberensis sheds light on the biosynthesis, origin and evolution of the medicinally important diosgenin saponins.</title>
        <authorList>
            <person name="Li Y."/>
            <person name="Tan C."/>
            <person name="Li Z."/>
            <person name="Guo J."/>
            <person name="Li S."/>
            <person name="Chen X."/>
            <person name="Wang C."/>
            <person name="Dai X."/>
            <person name="Yang H."/>
            <person name="Song W."/>
            <person name="Hou L."/>
            <person name="Xu J."/>
            <person name="Tong Z."/>
            <person name="Xu A."/>
            <person name="Yuan X."/>
            <person name="Wang W."/>
            <person name="Yang Q."/>
            <person name="Chen L."/>
            <person name="Sun Z."/>
            <person name="Wang K."/>
            <person name="Pan B."/>
            <person name="Chen J."/>
            <person name="Bao Y."/>
            <person name="Liu F."/>
            <person name="Qi X."/>
            <person name="Gang D.R."/>
            <person name="Wen J."/>
            <person name="Li J."/>
        </authorList>
    </citation>
    <scope>NUCLEOTIDE SEQUENCE</scope>
    <source>
        <strain evidence="2">Dzin_1.0</strain>
    </source>
</reference>
<feature type="domain" description="Reverse transcriptase" evidence="1">
    <location>
        <begin position="23"/>
        <end position="208"/>
    </location>
</feature>
<dbReference type="PANTHER" id="PTHR19446">
    <property type="entry name" value="REVERSE TRANSCRIPTASES"/>
    <property type="match status" value="1"/>
</dbReference>
<gene>
    <name evidence="2" type="ORF">J5N97_021938</name>
</gene>
<name>A0A9D5HA35_9LILI</name>